<dbReference type="AlphaFoldDB" id="A0A3E4UFI8"/>
<gene>
    <name evidence="2" type="ORF">DXC39_04870</name>
</gene>
<evidence type="ECO:0000256" key="1">
    <source>
        <dbReference type="SAM" id="MobiDB-lite"/>
    </source>
</evidence>
<organism evidence="2 3">
    <name type="scientific">Hungatella hathewayi</name>
    <dbReference type="NCBI Taxonomy" id="154046"/>
    <lineage>
        <taxon>Bacteria</taxon>
        <taxon>Bacillati</taxon>
        <taxon>Bacillota</taxon>
        <taxon>Clostridia</taxon>
        <taxon>Lachnospirales</taxon>
        <taxon>Lachnospiraceae</taxon>
        <taxon>Hungatella</taxon>
    </lineage>
</organism>
<name>A0A3E4UFI8_9FIRM</name>
<feature type="compositionally biased region" description="Polar residues" evidence="1">
    <location>
        <begin position="1017"/>
        <end position="1033"/>
    </location>
</feature>
<dbReference type="RefSeq" id="WP_117633843.1">
    <property type="nucleotide sequence ID" value="NZ_QRQF01000003.1"/>
</dbReference>
<feature type="region of interest" description="Disordered" evidence="1">
    <location>
        <begin position="1006"/>
        <end position="1035"/>
    </location>
</feature>
<reference evidence="2 3" key="1">
    <citation type="submission" date="2018-08" db="EMBL/GenBank/DDBJ databases">
        <title>A genome reference for cultivated species of the human gut microbiota.</title>
        <authorList>
            <person name="Zou Y."/>
            <person name="Xue W."/>
            <person name="Luo G."/>
        </authorList>
    </citation>
    <scope>NUCLEOTIDE SEQUENCE [LARGE SCALE GENOMIC DNA]</scope>
    <source>
        <strain evidence="2 3">TF05-11AC</strain>
    </source>
</reference>
<dbReference type="CDD" id="cd00267">
    <property type="entry name" value="ABC_ATPase"/>
    <property type="match status" value="1"/>
</dbReference>
<dbReference type="EMBL" id="QSSQ01000002">
    <property type="protein sequence ID" value="RGM07809.1"/>
    <property type="molecule type" value="Genomic_DNA"/>
</dbReference>
<comment type="caution">
    <text evidence="2">The sequence shown here is derived from an EMBL/GenBank/DDBJ whole genome shotgun (WGS) entry which is preliminary data.</text>
</comment>
<dbReference type="InterPro" id="IPR027417">
    <property type="entry name" value="P-loop_NTPase"/>
</dbReference>
<protein>
    <recommendedName>
        <fullName evidence="4">BREX system P-loop protein BrxC</fullName>
    </recommendedName>
</protein>
<evidence type="ECO:0000313" key="2">
    <source>
        <dbReference type="EMBL" id="RGM07809.1"/>
    </source>
</evidence>
<dbReference type="Gene3D" id="3.40.50.300">
    <property type="entry name" value="P-loop containing nucleotide triphosphate hydrolases"/>
    <property type="match status" value="1"/>
</dbReference>
<evidence type="ECO:0008006" key="4">
    <source>
        <dbReference type="Google" id="ProtNLM"/>
    </source>
</evidence>
<accession>A0A3E4UFI8</accession>
<evidence type="ECO:0000313" key="3">
    <source>
        <dbReference type="Proteomes" id="UP000261257"/>
    </source>
</evidence>
<dbReference type="Proteomes" id="UP000261257">
    <property type="component" value="Unassembled WGS sequence"/>
</dbReference>
<sequence length="1079" mass="124101">MDYIPRINRSQLRNSISTFRQNKRVFPVILKGTYLIADVVDFAYTIQQQVSEALGDIEISTKTDFQSVLQILENGQLDSFFENLLKDNQELYSYATNKEQLVVALQNGEKRVIRIIANELKRAGLGGVRTHNIVEWLAEVKDELQERGIADYLLLIWDEFTSLLDIQERRSILNLMQDIAELSYREVNGNTDTQGVYFLIVTHKRLEATESYKDLKEDERNMAKARFVELDYGMQPTTTFHILSEALDRKKPEILKNLIQENFIDVPSVRMLVDKVVDADAANAAEVKEKIISLYPFHPYTSYLATFVSRVVGEAERSIFGFLNDEENGFKKFIQVDAEDKKFLTAEYVWDFFYKTFEQNAAGHFDVITNKFKLSGETVREHGEKSYAVFKTILLLNILYRVTTTDSDVSEKSMVIPSVENIISAFSGVFSENEVTGILDYIDENQIMHKNPDGVFEVASSGLPQKKILEEKKKLYTSKEDVSKIVEEYAISCKGKLEKNISRDISRELDVQVFWGGDKEYLLKNKIVAKFKKKYTANVAIMLHRGVTEELDSILGRTESDQMASRSMLIKLSKESEFKNNIFVLVNTELGNRRFEAYLDSLAQEAVARSLQMNEERDAGQKNAEKWIVQWIEEIISSGLVDIIFRGDVVHVPYIQCNKYLRENYISTIFKYGLDALPVPNTAWTHQNSKKAVELALYSSSKGDLEANAKSTDASVKYLLNDGNTVLFNDKLELISTDSSVPIVKLCQEVKAVFEKNKNEVSVNLAKEFEFLSEPEYGYYQNRPCMGALALALRPYVDKLYKSGNGQRVDNTVMKDIVVDIFNFWENKKFSDKFVVRMSTEEERALTDKLKTIFDLPDKDGLLDTKWGIREKFKKQSKAPLWALKYVGENSSKYNEFIDKMFRFSKSTDDNIQHNFILDLFEGVKIFDVELSSAVRSVENNQCLDKYISIELEKLGEHCDDLKAVHDYLAEHMSSDIVFWEEDDVRENILRWKIQKDNVSEEQAHEAVHHKYDDESNTQNNLESGQISNNKDTQGVAEIKSKVMEKLEKNRTNSEKLYEILKALAGKYANILDEINEMM</sequence>
<proteinExistence type="predicted"/>